<dbReference type="InterPro" id="IPR016181">
    <property type="entry name" value="Acyl_CoA_acyltransferase"/>
</dbReference>
<protein>
    <submittedName>
        <fullName evidence="7">Peptidoglycan bridge formation glycyltransferase FemA/FemB family protein</fullName>
    </submittedName>
</protein>
<evidence type="ECO:0000256" key="2">
    <source>
        <dbReference type="ARBA" id="ARBA00022679"/>
    </source>
</evidence>
<organism evidence="7 8">
    <name type="scientific">Turicibacter sanguinis</name>
    <dbReference type="NCBI Taxonomy" id="154288"/>
    <lineage>
        <taxon>Bacteria</taxon>
        <taxon>Bacillati</taxon>
        <taxon>Bacillota</taxon>
        <taxon>Erysipelotrichia</taxon>
        <taxon>Erysipelotrichales</taxon>
        <taxon>Turicibacteraceae</taxon>
        <taxon>Turicibacter</taxon>
    </lineage>
</organism>
<dbReference type="Proteomes" id="UP000487649">
    <property type="component" value="Unassembled WGS sequence"/>
</dbReference>
<keyword evidence="4" id="KW-0573">Peptidoglycan synthesis</keyword>
<dbReference type="GO" id="GO:0016755">
    <property type="term" value="F:aminoacyltransferase activity"/>
    <property type="evidence" value="ECO:0007669"/>
    <property type="project" value="InterPro"/>
</dbReference>
<keyword evidence="6" id="KW-0961">Cell wall biogenesis/degradation</keyword>
<dbReference type="GO" id="GO:0071555">
    <property type="term" value="P:cell wall organization"/>
    <property type="evidence" value="ECO:0007669"/>
    <property type="project" value="UniProtKB-KW"/>
</dbReference>
<evidence type="ECO:0000256" key="5">
    <source>
        <dbReference type="ARBA" id="ARBA00023315"/>
    </source>
</evidence>
<comment type="similarity">
    <text evidence="1">Belongs to the FemABX family.</text>
</comment>
<dbReference type="RefSeq" id="WP_006783842.1">
    <property type="nucleotide sequence ID" value="NZ_CP053187.1"/>
</dbReference>
<evidence type="ECO:0000256" key="4">
    <source>
        <dbReference type="ARBA" id="ARBA00022984"/>
    </source>
</evidence>
<dbReference type="PANTHER" id="PTHR36174:SF1">
    <property type="entry name" value="LIPID II:GLYCINE GLYCYLTRANSFERASE"/>
    <property type="match status" value="1"/>
</dbReference>
<dbReference type="PANTHER" id="PTHR36174">
    <property type="entry name" value="LIPID II:GLYCINE GLYCYLTRANSFERASE"/>
    <property type="match status" value="1"/>
</dbReference>
<dbReference type="PROSITE" id="PS51191">
    <property type="entry name" value="FEMABX"/>
    <property type="match status" value="1"/>
</dbReference>
<dbReference type="SUPFAM" id="SSF55729">
    <property type="entry name" value="Acyl-CoA N-acyltransferases (Nat)"/>
    <property type="match status" value="2"/>
</dbReference>
<accession>A0A6A8SIQ4</accession>
<dbReference type="AlphaFoldDB" id="A0A6A8SIQ4"/>
<dbReference type="Gene3D" id="1.20.58.90">
    <property type="match status" value="1"/>
</dbReference>
<dbReference type="GO" id="GO:0008360">
    <property type="term" value="P:regulation of cell shape"/>
    <property type="evidence" value="ECO:0007669"/>
    <property type="project" value="UniProtKB-KW"/>
</dbReference>
<keyword evidence="3" id="KW-0133">Cell shape</keyword>
<evidence type="ECO:0000256" key="6">
    <source>
        <dbReference type="ARBA" id="ARBA00023316"/>
    </source>
</evidence>
<dbReference type="EMBL" id="WMQE01000068">
    <property type="protein sequence ID" value="MTK22842.1"/>
    <property type="molecule type" value="Genomic_DNA"/>
</dbReference>
<keyword evidence="2" id="KW-0808">Transferase</keyword>
<name>A0A6A8SIQ4_9FIRM</name>
<dbReference type="Gene3D" id="3.40.630.30">
    <property type="match status" value="2"/>
</dbReference>
<dbReference type="InterPro" id="IPR003447">
    <property type="entry name" value="FEMABX"/>
</dbReference>
<reference evidence="7 8" key="1">
    <citation type="journal article" date="2019" name="Nat. Med.">
        <title>A library of human gut bacterial isolates paired with longitudinal multiomics data enables mechanistic microbiome research.</title>
        <authorList>
            <person name="Poyet M."/>
            <person name="Groussin M."/>
            <person name="Gibbons S.M."/>
            <person name="Avila-Pacheco J."/>
            <person name="Jiang X."/>
            <person name="Kearney S.M."/>
            <person name="Perrotta A.R."/>
            <person name="Berdy B."/>
            <person name="Zhao S."/>
            <person name="Lieberman T.D."/>
            <person name="Swanson P.K."/>
            <person name="Smith M."/>
            <person name="Roesemann S."/>
            <person name="Alexander J.E."/>
            <person name="Rich S.A."/>
            <person name="Livny J."/>
            <person name="Vlamakis H."/>
            <person name="Clish C."/>
            <person name="Bullock K."/>
            <person name="Deik A."/>
            <person name="Scott J."/>
            <person name="Pierce K.A."/>
            <person name="Xavier R.J."/>
            <person name="Alm E.J."/>
        </authorList>
    </citation>
    <scope>NUCLEOTIDE SEQUENCE [LARGE SCALE GENOMIC DNA]</scope>
    <source>
        <strain evidence="7 8">BIOML-A198</strain>
    </source>
</reference>
<gene>
    <name evidence="7" type="ORF">GMA92_15720</name>
</gene>
<dbReference type="GO" id="GO:0009252">
    <property type="term" value="P:peptidoglycan biosynthetic process"/>
    <property type="evidence" value="ECO:0007669"/>
    <property type="project" value="UniProtKB-KW"/>
</dbReference>
<keyword evidence="5" id="KW-0012">Acyltransferase</keyword>
<proteinExistence type="inferred from homology"/>
<evidence type="ECO:0000256" key="3">
    <source>
        <dbReference type="ARBA" id="ARBA00022960"/>
    </source>
</evidence>
<dbReference type="GeneID" id="60059887"/>
<evidence type="ECO:0000256" key="1">
    <source>
        <dbReference type="ARBA" id="ARBA00009943"/>
    </source>
</evidence>
<sequence length="437" mass="51179">MKFVTNIDAKKFNDFVSTHPKNHFLQTYEWGVFKSKSPEWSFETVGLENDQGELVAAALVLIRFLPIIKRPFLYIPRGFVLDFNNEQQLKDFTEGMKNFAKSKKAIFFKIDPDLKYVNRTIDGEIAEGAFPNESLIQSLLNLNYKHLGFTQDFDSSIQPRYTFRLDLKPEEKNLLQGCHTKTRYNLKVAQKKGIEIVEGSREDLTKFEEIMRITGERDGFLTRPLSYFEEMYDTLAPHGMCKLYLAKLNTEQALNNLTEELNQTTSTIEQLNNQLQNAELNEKKRQKLINKLEPEKNKLQNITQQLKEVEQLYKEHPTGITMSGIITTYFGNKAWYLYGASDNVYREFMPNYLIQWKALTDAKQDGYEIYDFFGISGKTDESDPLYGLYRFKKGFGGEFTEFIGEFDYVIDPIGYFAWTKLLPQFKKFKKRLRNKRH</sequence>
<dbReference type="Pfam" id="PF02388">
    <property type="entry name" value="FemAB"/>
    <property type="match status" value="1"/>
</dbReference>
<evidence type="ECO:0000313" key="8">
    <source>
        <dbReference type="Proteomes" id="UP000487649"/>
    </source>
</evidence>
<dbReference type="InterPro" id="IPR050644">
    <property type="entry name" value="PG_Glycine_Bridge_Synth"/>
</dbReference>
<comment type="caution">
    <text evidence="7">The sequence shown here is derived from an EMBL/GenBank/DDBJ whole genome shotgun (WGS) entry which is preliminary data.</text>
</comment>
<evidence type="ECO:0000313" key="7">
    <source>
        <dbReference type="EMBL" id="MTK22842.1"/>
    </source>
</evidence>